<evidence type="ECO:0000313" key="2">
    <source>
        <dbReference type="EMBL" id="KAF7355155.1"/>
    </source>
</evidence>
<protein>
    <submittedName>
        <fullName evidence="2">Uncharacterized protein</fullName>
    </submittedName>
</protein>
<dbReference type="OrthoDB" id="3363286at2759"/>
<feature type="region of interest" description="Disordered" evidence="1">
    <location>
        <begin position="278"/>
        <end position="323"/>
    </location>
</feature>
<sequence length="446" mass="49798">MAPIPRTRRRRVLQKVDANNDSERRREMSAQERVWWSGPYLRMLASPMRQCYLTERYLPADFLIRLAAMRVPLHPQNKRKNATQILFPDGLQHPKFKMRRSGRGIYIMCWREGLHILNRPMRFKRLGAAPPPRLGEYITHLLRLRILQELYLLAKHLEALYRTRSGPTAPRPSILRRLTRAEWGQLRTTGALPYPGAIAVLIVPPVNRDPTTRQRPSAAGAMSDRPPAADGASSPRTPPKRATPPLSILHPTHVRDRRPLTTISEMKPLSDAEFWEKTRQKRAATTETPDTASTIFGSPTSEDSSLGKTDEQGQGEVGVPPHAEEKVPLYNSVALFPGRVQRARLHTLLTRILGVESRWRFSATAGVAKEDGKVQAAMGKGDNKGSHAFLICPSDEVDVAALGIALWRLRMWEGGGVEETVPVRSGGGSRREVAMGGGNSLVKFTA</sequence>
<evidence type="ECO:0000256" key="1">
    <source>
        <dbReference type="SAM" id="MobiDB-lite"/>
    </source>
</evidence>
<feature type="region of interest" description="Disordered" evidence="1">
    <location>
        <begin position="205"/>
        <end position="265"/>
    </location>
</feature>
<organism evidence="2 3">
    <name type="scientific">Mycena sanguinolenta</name>
    <dbReference type="NCBI Taxonomy" id="230812"/>
    <lineage>
        <taxon>Eukaryota</taxon>
        <taxon>Fungi</taxon>
        <taxon>Dikarya</taxon>
        <taxon>Basidiomycota</taxon>
        <taxon>Agaricomycotina</taxon>
        <taxon>Agaricomycetes</taxon>
        <taxon>Agaricomycetidae</taxon>
        <taxon>Agaricales</taxon>
        <taxon>Marasmiineae</taxon>
        <taxon>Mycenaceae</taxon>
        <taxon>Mycena</taxon>
    </lineage>
</organism>
<proteinExistence type="predicted"/>
<gene>
    <name evidence="2" type="ORF">MSAN_01431200</name>
</gene>
<dbReference type="Proteomes" id="UP000623467">
    <property type="component" value="Unassembled WGS sequence"/>
</dbReference>
<dbReference type="EMBL" id="JACAZH010000011">
    <property type="protein sequence ID" value="KAF7355155.1"/>
    <property type="molecule type" value="Genomic_DNA"/>
</dbReference>
<evidence type="ECO:0000313" key="3">
    <source>
        <dbReference type="Proteomes" id="UP000623467"/>
    </source>
</evidence>
<comment type="caution">
    <text evidence="2">The sequence shown here is derived from an EMBL/GenBank/DDBJ whole genome shotgun (WGS) entry which is preliminary data.</text>
</comment>
<reference evidence="2" key="1">
    <citation type="submission" date="2020-05" db="EMBL/GenBank/DDBJ databases">
        <title>Mycena genomes resolve the evolution of fungal bioluminescence.</title>
        <authorList>
            <person name="Tsai I.J."/>
        </authorList>
    </citation>
    <scope>NUCLEOTIDE SEQUENCE</scope>
    <source>
        <strain evidence="2">160909Yilan</strain>
    </source>
</reference>
<accession>A0A8H6Y6H6</accession>
<keyword evidence="3" id="KW-1185">Reference proteome</keyword>
<name>A0A8H6Y6H6_9AGAR</name>
<feature type="compositionally biased region" description="Polar residues" evidence="1">
    <location>
        <begin position="283"/>
        <end position="307"/>
    </location>
</feature>
<dbReference type="AlphaFoldDB" id="A0A8H6Y6H6"/>